<dbReference type="Proteomes" id="UP000245464">
    <property type="component" value="Chromosome 2"/>
</dbReference>
<evidence type="ECO:0000313" key="5">
    <source>
        <dbReference type="Proteomes" id="UP000249757"/>
    </source>
</evidence>
<feature type="compositionally biased region" description="Basic and acidic residues" evidence="1">
    <location>
        <begin position="10"/>
        <end position="22"/>
    </location>
</feature>
<protein>
    <submittedName>
        <fullName evidence="3">Uncharacterized protein</fullName>
    </submittedName>
</protein>
<evidence type="ECO:0000313" key="2">
    <source>
        <dbReference type="EMBL" id="KAF7575642.1"/>
    </source>
</evidence>
<gene>
    <name evidence="3" type="ORF">Ptr86124_005940</name>
    <name evidence="2" type="ORF">PtrM4_072660</name>
</gene>
<evidence type="ECO:0000313" key="3">
    <source>
        <dbReference type="EMBL" id="KAI1514617.1"/>
    </source>
</evidence>
<organism evidence="3 5">
    <name type="scientific">Pyrenophora tritici-repentis</name>
    <dbReference type="NCBI Taxonomy" id="45151"/>
    <lineage>
        <taxon>Eukaryota</taxon>
        <taxon>Fungi</taxon>
        <taxon>Dikarya</taxon>
        <taxon>Ascomycota</taxon>
        <taxon>Pezizomycotina</taxon>
        <taxon>Dothideomycetes</taxon>
        <taxon>Pleosporomycetidae</taxon>
        <taxon>Pleosporales</taxon>
        <taxon>Pleosporineae</taxon>
        <taxon>Pleosporaceae</taxon>
        <taxon>Pyrenophora</taxon>
    </lineage>
</organism>
<proteinExistence type="predicted"/>
<dbReference type="EMBL" id="NQIK02000002">
    <property type="protein sequence ID" value="KAF7575642.1"/>
    <property type="molecule type" value="Genomic_DNA"/>
</dbReference>
<feature type="compositionally biased region" description="Low complexity" evidence="1">
    <location>
        <begin position="32"/>
        <end position="41"/>
    </location>
</feature>
<feature type="region of interest" description="Disordered" evidence="1">
    <location>
        <begin position="1"/>
        <end position="57"/>
    </location>
</feature>
<accession>A0A2W1EXG9</accession>
<reference evidence="5" key="4">
    <citation type="journal article" date="2022" name="Microb. Genom.">
        <title>A global pangenome for the wheat fungal pathogen Pyrenophora tritici-repentis and prediction of effector protein structural homology.</title>
        <authorList>
            <person name="Moolhuijzen P.M."/>
            <person name="See P.T."/>
            <person name="Shi G."/>
            <person name="Powell H.R."/>
            <person name="Cockram J."/>
            <person name="Jorgensen L.N."/>
            <person name="Benslimane H."/>
            <person name="Strelkov S.E."/>
            <person name="Turner J."/>
            <person name="Liu Z."/>
            <person name="Moffat C.S."/>
        </authorList>
    </citation>
    <scope>NUCLEOTIDE SEQUENCE [LARGE SCALE GENOMIC DNA]</scope>
</reference>
<dbReference type="AlphaFoldDB" id="A0A2W1EXG9"/>
<evidence type="ECO:0000313" key="4">
    <source>
        <dbReference type="Proteomes" id="UP000245464"/>
    </source>
</evidence>
<reference evidence="3" key="3">
    <citation type="journal article" date="2022" name="bioRxiv">
        <title>A global pangenome for the wheat fungal pathogen Pyrenophora tritici-repentis and prediction of effector protein structural homology.</title>
        <authorList>
            <person name="Moolhuijzen P."/>
            <person name="See P.T."/>
            <person name="Shi G."/>
            <person name="Powell H.R."/>
            <person name="Cockram J."/>
            <person name="Jorgensen L.N."/>
            <person name="Benslimane H."/>
            <person name="Strelkov S.E."/>
            <person name="Turner J."/>
            <person name="Liu Z."/>
            <person name="Moffat C.S."/>
        </authorList>
    </citation>
    <scope>NUCLEOTIDE SEQUENCE</scope>
    <source>
        <strain evidence="3">86-124</strain>
    </source>
</reference>
<dbReference type="EMBL" id="NRDI02000007">
    <property type="protein sequence ID" value="KAI1514617.1"/>
    <property type="molecule type" value="Genomic_DNA"/>
</dbReference>
<sequence length="517" mass="58919">MKKSKSTQDPAKEVKRDEDSSLRENVTAYIRSAPSSSISSPQTDDFPQTSYMNGPGDDLKSGLENRIIAKKGPLDTARGAKRPFTFPPHTRTSIGQLTYKMSSLPAFYIKRVGTGTETASVMNPIMSRRVRHNALKLMLEDIVTSKVIRDSIVIDTRGGPYEDFLIMPFYISEIAEVKRELGEGVISVFKTMTRVHEGIKGIEPQKEYIYCSLFEGIKCSDKTMPDLYWKTIRYFLRARATNPKQPCSLYDADAEFFPSLPQASSYKPIRLLANGPENDTTSPKTDLRIRFSPSFHPISKKLELKFDIVPWAKKQRLDQLFFNIFGELAKDVKLTIHNLRAPLNIFRGLVVRRIYPPGGNPPFSGPGSEDEFERPENGCSFRICNLCPPHRVPNVNKNVQDYTVYEYFNKFILDGKSEICHPELPLARDQRGDFYPLEMLELDHDTALPGHDDINRVLQARICGENFDWALTENTIKKTGDEFIERAAKSTDETRPPLFDYNLLDHANVHRMKLCFV</sequence>
<evidence type="ECO:0000256" key="1">
    <source>
        <dbReference type="SAM" id="MobiDB-lite"/>
    </source>
</evidence>
<reference evidence="3" key="2">
    <citation type="submission" date="2021-05" db="EMBL/GenBank/DDBJ databases">
        <authorList>
            <person name="Moolhuijzen P.M."/>
            <person name="Moffat C.S."/>
        </authorList>
    </citation>
    <scope>NUCLEOTIDE SEQUENCE</scope>
    <source>
        <strain evidence="3">86-124</strain>
    </source>
</reference>
<dbReference type="Proteomes" id="UP000249757">
    <property type="component" value="Unassembled WGS sequence"/>
</dbReference>
<feature type="compositionally biased region" description="Polar residues" evidence="1">
    <location>
        <begin position="42"/>
        <end position="52"/>
    </location>
</feature>
<keyword evidence="5" id="KW-1185">Reference proteome</keyword>
<name>A0A2W1EXG9_9PLEO</name>
<reference evidence="2 4" key="1">
    <citation type="journal article" date="2018" name="BMC Genomics">
        <title>Comparative genomics of the wheat fungal pathogen Pyrenophora tritici-repentis reveals chromosomal variations and genome plasticity.</title>
        <authorList>
            <person name="Moolhuijzen P."/>
            <person name="See P.T."/>
            <person name="Hane J.K."/>
            <person name="Shi G."/>
            <person name="Liu Z."/>
            <person name="Oliver R.P."/>
            <person name="Moffat C.S."/>
        </authorList>
    </citation>
    <scope>NUCLEOTIDE SEQUENCE [LARGE SCALE GENOMIC DNA]</scope>
    <source>
        <strain evidence="2">M4</strain>
    </source>
</reference>
<comment type="caution">
    <text evidence="3">The sequence shown here is derived from an EMBL/GenBank/DDBJ whole genome shotgun (WGS) entry which is preliminary data.</text>
</comment>